<feature type="region of interest" description="Disordered" evidence="2">
    <location>
        <begin position="313"/>
        <end position="379"/>
    </location>
</feature>
<name>W6Z2S7_COCMI</name>
<dbReference type="EMBL" id="KI964008">
    <property type="protein sequence ID" value="EUC44235.1"/>
    <property type="molecule type" value="Genomic_DNA"/>
</dbReference>
<feature type="coiled-coil region" evidence="1">
    <location>
        <begin position="206"/>
        <end position="240"/>
    </location>
</feature>
<accession>W6Z2S7</accession>
<dbReference type="GeneID" id="19123345"/>
<dbReference type="RefSeq" id="XP_007689229.1">
    <property type="nucleotide sequence ID" value="XM_007691039.1"/>
</dbReference>
<evidence type="ECO:0000313" key="4">
    <source>
        <dbReference type="Proteomes" id="UP000054032"/>
    </source>
</evidence>
<gene>
    <name evidence="3" type="ORF">COCMIDRAFT_37883</name>
</gene>
<dbReference type="HOGENOM" id="CLU_605476_0_0_1"/>
<dbReference type="AlphaFoldDB" id="W6Z2S7"/>
<keyword evidence="4" id="KW-1185">Reference proteome</keyword>
<evidence type="ECO:0000313" key="3">
    <source>
        <dbReference type="EMBL" id="EUC44235.1"/>
    </source>
</evidence>
<reference evidence="3 4" key="1">
    <citation type="journal article" date="2013" name="PLoS Genet.">
        <title>Comparative genome structure, secondary metabolite, and effector coding capacity across Cochliobolus pathogens.</title>
        <authorList>
            <person name="Condon B.J."/>
            <person name="Leng Y."/>
            <person name="Wu D."/>
            <person name="Bushley K.E."/>
            <person name="Ohm R.A."/>
            <person name="Otillar R."/>
            <person name="Martin J."/>
            <person name="Schackwitz W."/>
            <person name="Grimwood J."/>
            <person name="MohdZainudin N."/>
            <person name="Xue C."/>
            <person name="Wang R."/>
            <person name="Manning V.A."/>
            <person name="Dhillon B."/>
            <person name="Tu Z.J."/>
            <person name="Steffenson B.J."/>
            <person name="Salamov A."/>
            <person name="Sun H."/>
            <person name="Lowry S."/>
            <person name="LaButti K."/>
            <person name="Han J."/>
            <person name="Copeland A."/>
            <person name="Lindquist E."/>
            <person name="Barry K."/>
            <person name="Schmutz J."/>
            <person name="Baker S.E."/>
            <person name="Ciuffetti L.M."/>
            <person name="Grigoriev I.V."/>
            <person name="Zhong S."/>
            <person name="Turgeon B.G."/>
        </authorList>
    </citation>
    <scope>NUCLEOTIDE SEQUENCE [LARGE SCALE GENOMIC DNA]</scope>
    <source>
        <strain evidence="3 4">ATCC 44560</strain>
    </source>
</reference>
<evidence type="ECO:0000256" key="2">
    <source>
        <dbReference type="SAM" id="MobiDB-lite"/>
    </source>
</evidence>
<dbReference type="Proteomes" id="UP000054032">
    <property type="component" value="Unassembled WGS sequence"/>
</dbReference>
<proteinExistence type="predicted"/>
<dbReference type="KEGG" id="bor:COCMIDRAFT_37883"/>
<feature type="coiled-coil region" evidence="1">
    <location>
        <begin position="264"/>
        <end position="291"/>
    </location>
</feature>
<keyword evidence="1" id="KW-0175">Coiled coil</keyword>
<evidence type="ECO:0000256" key="1">
    <source>
        <dbReference type="SAM" id="Coils"/>
    </source>
</evidence>
<feature type="region of interest" description="Disordered" evidence="2">
    <location>
        <begin position="1"/>
        <end position="20"/>
    </location>
</feature>
<dbReference type="OrthoDB" id="3694882at2759"/>
<protein>
    <submittedName>
        <fullName evidence="3">Uncharacterized protein</fullName>
    </submittedName>
</protein>
<feature type="compositionally biased region" description="Acidic residues" evidence="2">
    <location>
        <begin position="326"/>
        <end position="364"/>
    </location>
</feature>
<sequence>MENKLSAAETQLAEASSTHNETCKALQAAQKGKQEAVENLAKERFTYSKALEVAQRGRQNAAEKLAREQVIYHTARDELGTLRNTLNSTLAELASAHKTIESQATGLTTLQAEVHRLQACLDTLEEQRKQEALVHQSWVRQSLTTSSVSIAETRNLQEQVSSMRQRCDLWYGMYRSTHTNMEKQIADMSSAMIAAHAENFELFSLKEELERAVAKLQTKVEGLEDDNALLRDEKWRLEGEWQNLTVELAEYKESNRKLVGKWWKAVMANEVEDEERKEEEKEKKKREKILRYMLYSRLDTAIERQLGLRAAGVQEQEVNNEKEEQQGQEEDEVEDDDGEEYDDMESSEDDEEFDEDEDEVESLDGSETSEAPETPSAIPVVQLYWETNIVEGNHENDVDEEDEYDEYYEEEYYEDEYYEEDYEYEYVEEYECVEEYEYVDECEYAGEHVGEHVDGADH</sequence>
<organism evidence="3 4">
    <name type="scientific">Bipolaris oryzae ATCC 44560</name>
    <dbReference type="NCBI Taxonomy" id="930090"/>
    <lineage>
        <taxon>Eukaryota</taxon>
        <taxon>Fungi</taxon>
        <taxon>Dikarya</taxon>
        <taxon>Ascomycota</taxon>
        <taxon>Pezizomycotina</taxon>
        <taxon>Dothideomycetes</taxon>
        <taxon>Pleosporomycetidae</taxon>
        <taxon>Pleosporales</taxon>
        <taxon>Pleosporineae</taxon>
        <taxon>Pleosporaceae</taxon>
        <taxon>Bipolaris</taxon>
    </lineage>
</organism>